<sequence>MGAASHLCARAIPVNEPSRGIPPMRGADGMGAGKREAKHRLQHGYAEVGGNWPARAMMPAAPSWEKEDKRVTTS</sequence>
<dbReference type="RefSeq" id="WP_341726938.1">
    <property type="nucleotide sequence ID" value="NZ_JBBWWT010000008.1"/>
</dbReference>
<reference evidence="2 3" key="1">
    <citation type="submission" date="2024-04" db="EMBL/GenBank/DDBJ databases">
        <title>Draft genome sequence of Pseudoxanthomonas putridarboris WD12.</title>
        <authorList>
            <person name="Oh J."/>
        </authorList>
    </citation>
    <scope>NUCLEOTIDE SEQUENCE [LARGE SCALE GENOMIC DNA]</scope>
    <source>
        <strain evidence="2 3">WD12</strain>
    </source>
</reference>
<gene>
    <name evidence="2" type="ORF">AAD027_15530</name>
</gene>
<evidence type="ECO:0000256" key="1">
    <source>
        <dbReference type="SAM" id="MobiDB-lite"/>
    </source>
</evidence>
<comment type="caution">
    <text evidence="2">The sequence shown here is derived from an EMBL/GenBank/DDBJ whole genome shotgun (WGS) entry which is preliminary data.</text>
</comment>
<name>A0ABU9J3G0_9GAMM</name>
<feature type="region of interest" description="Disordered" evidence="1">
    <location>
        <begin position="1"/>
        <end position="37"/>
    </location>
</feature>
<dbReference type="Proteomes" id="UP001459204">
    <property type="component" value="Unassembled WGS sequence"/>
</dbReference>
<protein>
    <submittedName>
        <fullName evidence="2">Uncharacterized protein</fullName>
    </submittedName>
</protein>
<accession>A0ABU9J3G0</accession>
<evidence type="ECO:0000313" key="3">
    <source>
        <dbReference type="Proteomes" id="UP001459204"/>
    </source>
</evidence>
<dbReference type="EMBL" id="JBBWWT010000008">
    <property type="protein sequence ID" value="MEL1265766.1"/>
    <property type="molecule type" value="Genomic_DNA"/>
</dbReference>
<proteinExistence type="predicted"/>
<organism evidence="2 3">
    <name type="scientific">Pseudoxanthomonas putridarboris</name>
    <dbReference type="NCBI Taxonomy" id="752605"/>
    <lineage>
        <taxon>Bacteria</taxon>
        <taxon>Pseudomonadati</taxon>
        <taxon>Pseudomonadota</taxon>
        <taxon>Gammaproteobacteria</taxon>
        <taxon>Lysobacterales</taxon>
        <taxon>Lysobacteraceae</taxon>
        <taxon>Pseudoxanthomonas</taxon>
    </lineage>
</organism>
<keyword evidence="3" id="KW-1185">Reference proteome</keyword>
<evidence type="ECO:0000313" key="2">
    <source>
        <dbReference type="EMBL" id="MEL1265766.1"/>
    </source>
</evidence>